<proteinExistence type="predicted"/>
<sequence length="480" mass="55575">MREKSSAVDTDILHLRDVHHQRCKKCKPEYVCPRCRITYCSLSCYKDHDPDCVEGFNKDQVEGSLRSLRATQDEKKQFSKILWKLHNLDIDRKEDEEKSDVSNTDNEICEERLDFLLQLAEGDKLCVEHLTSTEFNEFRSAIECGVLDEHLEIYTPWWNACLSQTFPNLCDHLCCKNGRTAHISVVQTVLQAIYALIHLLRRTNGDWQMDIQHSQLQIMALSKSLFTKLLPANTIRVAMFEVLYASTQPPVLSHDLNFNKNCLLDLIRIISFRDFSLRAISPNYRRMSICWELLDNLLLTLQLKYEVLCHLFRKFTESIAAVYFQEIESINNLFRQRLTLNNSDPTKQKKLVNRSLLANKKLLFLKSFVFHHWDILNSTKIEIKTLYGFFEEGMIRGDSIKEYFDKSNSHENSLLLDKLGINDTEAPIKKTSPFQVSSEDSLCIEALSKNDHLSAKIQKNSDPAPQKLITLLKSSSSNAE</sequence>
<dbReference type="CDD" id="cd23024">
    <property type="entry name" value="zf-HIT_ZNHIT2-3"/>
    <property type="match status" value="1"/>
</dbReference>
<name>A0ABQ7JF91_9APIC</name>
<reference evidence="1 2" key="1">
    <citation type="journal article" date="2020" name="bioRxiv">
        <title>Metabolic contributions of an alphaproteobacterial endosymbiont in the apicomplexan Cardiosporidium cionae.</title>
        <authorList>
            <person name="Hunter E.S."/>
            <person name="Paight C.J."/>
            <person name="Lane C.E."/>
        </authorList>
    </citation>
    <scope>NUCLEOTIDE SEQUENCE [LARGE SCALE GENOMIC DNA]</scope>
    <source>
        <strain evidence="1">ESH_2018</strain>
    </source>
</reference>
<dbReference type="InterPro" id="IPR039646">
    <property type="entry name" value="ZNHIT2"/>
</dbReference>
<dbReference type="EMBL" id="JADAQX010000034">
    <property type="protein sequence ID" value="KAF8822658.1"/>
    <property type="molecule type" value="Genomic_DNA"/>
</dbReference>
<evidence type="ECO:0000313" key="1">
    <source>
        <dbReference type="EMBL" id="KAF8822658.1"/>
    </source>
</evidence>
<evidence type="ECO:0000313" key="2">
    <source>
        <dbReference type="Proteomes" id="UP000823046"/>
    </source>
</evidence>
<dbReference type="Gene3D" id="3.30.60.190">
    <property type="match status" value="1"/>
</dbReference>
<keyword evidence="2" id="KW-1185">Reference proteome</keyword>
<dbReference type="Proteomes" id="UP000823046">
    <property type="component" value="Unassembled WGS sequence"/>
</dbReference>
<gene>
    <name evidence="1" type="ORF">IE077_003199</name>
</gene>
<accession>A0ABQ7JF91</accession>
<comment type="caution">
    <text evidence="1">The sequence shown here is derived from an EMBL/GenBank/DDBJ whole genome shotgun (WGS) entry which is preliminary data.</text>
</comment>
<dbReference type="PANTHER" id="PTHR15555">
    <property type="entry name" value="ZINC FINGER HIT DOMAIN CONTAINING PROTEIN 2 PROTEIN FON -RELATED"/>
    <property type="match status" value="1"/>
</dbReference>
<organism evidence="1 2">
    <name type="scientific">Cardiosporidium cionae</name>
    <dbReference type="NCBI Taxonomy" id="476202"/>
    <lineage>
        <taxon>Eukaryota</taxon>
        <taxon>Sar</taxon>
        <taxon>Alveolata</taxon>
        <taxon>Apicomplexa</taxon>
        <taxon>Aconoidasida</taxon>
        <taxon>Nephromycida</taxon>
        <taxon>Cardiosporidium</taxon>
    </lineage>
</organism>
<dbReference type="SUPFAM" id="SSF144232">
    <property type="entry name" value="HIT/MYND zinc finger-like"/>
    <property type="match status" value="1"/>
</dbReference>
<protein>
    <submittedName>
        <fullName evidence="1">HIT zinc finger protein</fullName>
    </submittedName>
</protein>
<dbReference type="PANTHER" id="PTHR15555:SF0">
    <property type="entry name" value="ZINC FINGER HIT DOMAIN-CONTAINING PROTEIN 2"/>
    <property type="match status" value="1"/>
</dbReference>